<dbReference type="Proteomes" id="UP000019365">
    <property type="component" value="Unassembled WGS sequence"/>
</dbReference>
<keyword evidence="3" id="KW-0732">Signal</keyword>
<dbReference type="OrthoDB" id="2042135at2"/>
<evidence type="ECO:0000313" key="4">
    <source>
        <dbReference type="EMBL" id="EWM53336.1"/>
    </source>
</evidence>
<evidence type="ECO:0000256" key="1">
    <source>
        <dbReference type="SAM" id="Coils"/>
    </source>
</evidence>
<name>W7UDW5_RUMFL</name>
<comment type="caution">
    <text evidence="4">The sequence shown here is derived from an EMBL/GenBank/DDBJ whole genome shotgun (WGS) entry which is preliminary data.</text>
</comment>
<dbReference type="PROSITE" id="PS51257">
    <property type="entry name" value="PROKAR_LIPOPROTEIN"/>
    <property type="match status" value="1"/>
</dbReference>
<feature type="compositionally biased region" description="Basic and acidic residues" evidence="2">
    <location>
        <begin position="24"/>
        <end position="34"/>
    </location>
</feature>
<dbReference type="RefSeq" id="WP_037299684.1">
    <property type="nucleotide sequence ID" value="NZ_ATAX01000026.1"/>
</dbReference>
<gene>
    <name evidence="4" type="ORF">RF007C_10210</name>
</gene>
<keyword evidence="5" id="KW-1185">Reference proteome</keyword>
<dbReference type="EMBL" id="ATAX01000026">
    <property type="protein sequence ID" value="EWM53336.1"/>
    <property type="molecule type" value="Genomic_DNA"/>
</dbReference>
<dbReference type="AlphaFoldDB" id="W7UDW5"/>
<dbReference type="CDD" id="cd06503">
    <property type="entry name" value="ATP-synt_Fo_b"/>
    <property type="match status" value="1"/>
</dbReference>
<dbReference type="PATRIC" id="fig|1341157.4.peg.2113"/>
<dbReference type="eggNOG" id="ENOG5032J6P">
    <property type="taxonomic scope" value="Bacteria"/>
</dbReference>
<feature type="coiled-coil region" evidence="1">
    <location>
        <begin position="261"/>
        <end position="343"/>
    </location>
</feature>
<evidence type="ECO:0000256" key="2">
    <source>
        <dbReference type="SAM" id="MobiDB-lite"/>
    </source>
</evidence>
<organism evidence="4 5">
    <name type="scientific">Ruminococcus flavefaciens 007c</name>
    <dbReference type="NCBI Taxonomy" id="1341157"/>
    <lineage>
        <taxon>Bacteria</taxon>
        <taxon>Bacillati</taxon>
        <taxon>Bacillota</taxon>
        <taxon>Clostridia</taxon>
        <taxon>Eubacteriales</taxon>
        <taxon>Oscillospiraceae</taxon>
        <taxon>Ruminococcus</taxon>
    </lineage>
</organism>
<feature type="chain" id="PRO_5004904994" evidence="3">
    <location>
        <begin position="20"/>
        <end position="343"/>
    </location>
</feature>
<feature type="region of interest" description="Disordered" evidence="2">
    <location>
        <begin position="24"/>
        <end position="65"/>
    </location>
</feature>
<evidence type="ECO:0000313" key="5">
    <source>
        <dbReference type="Proteomes" id="UP000019365"/>
    </source>
</evidence>
<evidence type="ECO:0000256" key="3">
    <source>
        <dbReference type="SAM" id="SignalP"/>
    </source>
</evidence>
<feature type="signal peptide" evidence="3">
    <location>
        <begin position="1"/>
        <end position="19"/>
    </location>
</feature>
<keyword evidence="1" id="KW-0175">Coiled coil</keyword>
<sequence>MNYRRVIAGALAFVMAACAAGCGKKDSGKNDSKENTTAATTEEVTTEEATKGKEQPMPTVPTDPNAITFDDGKFDFVFEKGDDPDCAKGTLSVEELLGNKMLKFADDNTVPLSGKVQKIGISVAKLLGYEGAARVRRIEFDMYAKATADHLKTDDADGVRAPGWIGGGGGTVTAKDDKWYDFQEFSGGEYDFETSGPVHAVFKFLLADSGQCWTEDMDDPNFLIMRWGIANESDMYIDNIIFYDEEGQSIPIDKDAGSKVKERLEKAAEKVVDEAEKVKDEVKDEVGKAKDEIKEEVGKAQSEAEKDIGKSIDTAQQELDKINKQAQEAIAEANRLIEEGKKK</sequence>
<accession>W7UDW5</accession>
<reference evidence="4 5" key="1">
    <citation type="journal article" date="2014" name="PLoS ONE">
        <title>Rumen cellulosomics: divergent fiber-degrading strategies revealed by comparative genome-wide analysis of six ruminococcal strains.</title>
        <authorList>
            <person name="Dassa B."/>
            <person name="Borovok I."/>
            <person name="Ruimy-Israeli V."/>
            <person name="Lamed R."/>
            <person name="Flint H.J."/>
            <person name="Duncan S.H."/>
            <person name="Henrissat B."/>
            <person name="Coutinho P."/>
            <person name="Morrison M."/>
            <person name="Mosoni P."/>
            <person name="Yeoman C.J."/>
            <person name="White B.A."/>
            <person name="Bayer E.A."/>
        </authorList>
    </citation>
    <scope>NUCLEOTIDE SEQUENCE [LARGE SCALE GENOMIC DNA]</scope>
    <source>
        <strain evidence="4 5">007c</strain>
    </source>
</reference>
<protein>
    <submittedName>
        <fullName evidence="4">Uncharacterized protein</fullName>
    </submittedName>
</protein>
<proteinExistence type="predicted"/>